<dbReference type="InterPro" id="IPR043151">
    <property type="entry name" value="BAH_sf"/>
</dbReference>
<proteinExistence type="predicted"/>
<dbReference type="Gene3D" id="2.30.30.490">
    <property type="match status" value="1"/>
</dbReference>
<reference evidence="3" key="1">
    <citation type="submission" date="2023-03" db="EMBL/GenBank/DDBJ databases">
        <title>Massive genome expansion in bonnet fungi (Mycena s.s.) driven by repeated elements and novel gene families across ecological guilds.</title>
        <authorList>
            <consortium name="Lawrence Berkeley National Laboratory"/>
            <person name="Harder C.B."/>
            <person name="Miyauchi S."/>
            <person name="Viragh M."/>
            <person name="Kuo A."/>
            <person name="Thoen E."/>
            <person name="Andreopoulos B."/>
            <person name="Lu D."/>
            <person name="Skrede I."/>
            <person name="Drula E."/>
            <person name="Henrissat B."/>
            <person name="Morin E."/>
            <person name="Kohler A."/>
            <person name="Barry K."/>
            <person name="LaButti K."/>
            <person name="Morin E."/>
            <person name="Salamov A."/>
            <person name="Lipzen A."/>
            <person name="Mereny Z."/>
            <person name="Hegedus B."/>
            <person name="Baldrian P."/>
            <person name="Stursova M."/>
            <person name="Weitz H."/>
            <person name="Taylor A."/>
            <person name="Grigoriev I.V."/>
            <person name="Nagy L.G."/>
            <person name="Martin F."/>
            <person name="Kauserud H."/>
        </authorList>
    </citation>
    <scope>NUCLEOTIDE SEQUENCE</scope>
    <source>
        <strain evidence="3">CBHHK173m</strain>
    </source>
</reference>
<dbReference type="EMBL" id="JARJCN010000081">
    <property type="protein sequence ID" value="KAJ7076449.1"/>
    <property type="molecule type" value="Genomic_DNA"/>
</dbReference>
<dbReference type="AlphaFoldDB" id="A0AAD6XG00"/>
<protein>
    <recommendedName>
        <fullName evidence="2">BAH domain-containing protein</fullName>
    </recommendedName>
</protein>
<dbReference type="InterPro" id="IPR001025">
    <property type="entry name" value="BAH_dom"/>
</dbReference>
<name>A0AAD6XG00_9AGAR</name>
<evidence type="ECO:0000256" key="1">
    <source>
        <dbReference type="SAM" id="MobiDB-lite"/>
    </source>
</evidence>
<comment type="caution">
    <text evidence="3">The sequence shown here is derived from an EMBL/GenBank/DDBJ whole genome shotgun (WGS) entry which is preliminary data.</text>
</comment>
<dbReference type="CDD" id="cd04370">
    <property type="entry name" value="BAH"/>
    <property type="match status" value="1"/>
</dbReference>
<feature type="region of interest" description="Disordered" evidence="1">
    <location>
        <begin position="1"/>
        <end position="26"/>
    </location>
</feature>
<evidence type="ECO:0000313" key="4">
    <source>
        <dbReference type="Proteomes" id="UP001222325"/>
    </source>
</evidence>
<gene>
    <name evidence="3" type="ORF">B0H15DRAFT_955617</name>
</gene>
<evidence type="ECO:0000259" key="2">
    <source>
        <dbReference type="PROSITE" id="PS51038"/>
    </source>
</evidence>
<feature type="compositionally biased region" description="Basic residues" evidence="1">
    <location>
        <begin position="1"/>
        <end position="12"/>
    </location>
</feature>
<organism evidence="3 4">
    <name type="scientific">Mycena belliarum</name>
    <dbReference type="NCBI Taxonomy" id="1033014"/>
    <lineage>
        <taxon>Eukaryota</taxon>
        <taxon>Fungi</taxon>
        <taxon>Dikarya</taxon>
        <taxon>Basidiomycota</taxon>
        <taxon>Agaricomycotina</taxon>
        <taxon>Agaricomycetes</taxon>
        <taxon>Agaricomycetidae</taxon>
        <taxon>Agaricales</taxon>
        <taxon>Marasmiineae</taxon>
        <taxon>Mycenaceae</taxon>
        <taxon>Mycena</taxon>
    </lineage>
</organism>
<sequence length="380" mass="41585">MPAATTRKRKVAKKDDVRTGSDPASPTVKEWATMKPFGSFVVEDADGNENVFALGDRAVVLPGGKKKLAPHQYWVARIIAIRGKDCPDSKKPARLGKAKILVPEFWVQVRWYYSPSEVAYRVKGFKESHCSRYERIYSDHSEVVSALTFDDTVSVAKFREDDPDQLPIGADEFFTRYRLNTRTLEIESYSLAPLADTAGCCEAPYSLRDKVSLHIMHMCPRPCCRRFYHSACLLAAGHWAPLTHPLLLLASSPDTDAHPATTSASKRKRKPDASTCPISLLEAVAAHVPPLPEPLLALAAQPIVRSAALRGLNFTGNSRAVAAARRIVYAVLQKGYAVPDGWAEDLDVDAAMVDSCMPALLLEGTGEPLVLTCPNCSGPI</sequence>
<accession>A0AAD6XG00</accession>
<dbReference type="GO" id="GO:0003682">
    <property type="term" value="F:chromatin binding"/>
    <property type="evidence" value="ECO:0007669"/>
    <property type="project" value="InterPro"/>
</dbReference>
<feature type="domain" description="BAH" evidence="2">
    <location>
        <begin position="50"/>
        <end position="190"/>
    </location>
</feature>
<evidence type="ECO:0000313" key="3">
    <source>
        <dbReference type="EMBL" id="KAJ7076449.1"/>
    </source>
</evidence>
<dbReference type="PROSITE" id="PS51038">
    <property type="entry name" value="BAH"/>
    <property type="match status" value="1"/>
</dbReference>
<dbReference type="Proteomes" id="UP001222325">
    <property type="component" value="Unassembled WGS sequence"/>
</dbReference>
<keyword evidence="4" id="KW-1185">Reference proteome</keyword>